<dbReference type="OrthoDB" id="3686643at2"/>
<dbReference type="Gene3D" id="3.40.1000.10">
    <property type="entry name" value="Mog1/PsbP, alpha/beta/alpha sandwich"/>
    <property type="match status" value="1"/>
</dbReference>
<protein>
    <recommendedName>
        <fullName evidence="3">DUF1795 domain-containing protein</fullName>
    </recommendedName>
</protein>
<keyword evidence="2" id="KW-1185">Reference proteome</keyword>
<dbReference type="AlphaFoldDB" id="I1CZ60"/>
<sequence>MSTRVSTLPAPVRFTLPDGWVAVPPREVKADNAAFVAVYPEMKGVFTPNITVTGHVRPHYASLEQVAEQALAELRSGASDVQVGERSEIGNASHPGFVRAVRFALPYGGKPLYIVQRQAFFRMRHPRSSAHMAVLQVALTALPEQFVNLLDEFHDFLSTIRPEVVQ</sequence>
<reference evidence="1 2" key="1">
    <citation type="submission" date="2011-09" db="EMBL/GenBank/DDBJ databases">
        <authorList>
            <consortium name="US DOE Joint Genome Institute (JGI-PGF)"/>
            <person name="Lucas S."/>
            <person name="Han J."/>
            <person name="Lapidus A."/>
            <person name="Cheng J.-F."/>
            <person name="Goodwin L."/>
            <person name="Pitluck S."/>
            <person name="Peters L."/>
            <person name="Land M.L."/>
            <person name="Hauser L."/>
            <person name="Brambilla E."/>
            <person name="Klenk H.-P."/>
            <person name="Woyke T.J."/>
        </authorList>
    </citation>
    <scope>NUCLEOTIDE SEQUENCE [LARGE SCALE GENOMIC DNA]</scope>
    <source>
        <strain evidence="1 2">K62</strain>
    </source>
</reference>
<dbReference type="eggNOG" id="COG5435">
    <property type="taxonomic scope" value="Bacteria"/>
</dbReference>
<dbReference type="STRING" id="928724.SacglDRAFT_01049"/>
<dbReference type="Proteomes" id="UP000005087">
    <property type="component" value="Chromosome"/>
</dbReference>
<evidence type="ECO:0008006" key="3">
    <source>
        <dbReference type="Google" id="ProtNLM"/>
    </source>
</evidence>
<dbReference type="HOGENOM" id="CLU_106304_0_0_11"/>
<name>I1CZ60_9PSEU</name>
<proteinExistence type="predicted"/>
<reference evidence="2" key="2">
    <citation type="submission" date="2012-01" db="EMBL/GenBank/DDBJ databases">
        <title>Noncontiguous Finished sequence of chromosome of Saccharomonospora glauca K62.</title>
        <authorList>
            <consortium name="US DOE Joint Genome Institute"/>
            <person name="Lucas S."/>
            <person name="Han J."/>
            <person name="Lapidus A."/>
            <person name="Cheng J.-F."/>
            <person name="Goodwin L."/>
            <person name="Pitluck S."/>
            <person name="Peters L."/>
            <person name="Mikhailova N."/>
            <person name="Held B."/>
            <person name="Detter J.C."/>
            <person name="Han C."/>
            <person name="Tapia R."/>
            <person name="Land M."/>
            <person name="Hauser L."/>
            <person name="Kyrpides N."/>
            <person name="Ivanova N."/>
            <person name="Pagani I."/>
            <person name="Brambilla E.-M."/>
            <person name="Klenk H.-P."/>
            <person name="Woyke T."/>
        </authorList>
    </citation>
    <scope>NUCLEOTIDE SEQUENCE [LARGE SCALE GENOMIC DNA]</scope>
    <source>
        <strain evidence="2">K62</strain>
    </source>
</reference>
<evidence type="ECO:0000313" key="2">
    <source>
        <dbReference type="Proteomes" id="UP000005087"/>
    </source>
</evidence>
<dbReference type="RefSeq" id="WP_005462273.1">
    <property type="nucleotide sequence ID" value="NZ_CM001484.1"/>
</dbReference>
<evidence type="ECO:0000313" key="1">
    <source>
        <dbReference type="EMBL" id="EIE97984.1"/>
    </source>
</evidence>
<accession>I1CZ60</accession>
<dbReference type="EMBL" id="CM001484">
    <property type="protein sequence ID" value="EIE97984.1"/>
    <property type="molecule type" value="Genomic_DNA"/>
</dbReference>
<organism evidence="1 2">
    <name type="scientific">Saccharomonospora glauca K62</name>
    <dbReference type="NCBI Taxonomy" id="928724"/>
    <lineage>
        <taxon>Bacteria</taxon>
        <taxon>Bacillati</taxon>
        <taxon>Actinomycetota</taxon>
        <taxon>Actinomycetes</taxon>
        <taxon>Pseudonocardiales</taxon>
        <taxon>Pseudonocardiaceae</taxon>
        <taxon>Saccharomonospora</taxon>
    </lineage>
</organism>
<gene>
    <name evidence="1" type="ORF">SacglDRAFT_01049</name>
</gene>